<accession>A0A4S2EJK4</accession>
<dbReference type="RefSeq" id="WP_135959977.1">
    <property type="nucleotide sequence ID" value="NZ_SRYM01000078.1"/>
</dbReference>
<evidence type="ECO:0000313" key="2">
    <source>
        <dbReference type="Proteomes" id="UP000310032"/>
    </source>
</evidence>
<gene>
    <name evidence="1" type="ORF">E5342_17785</name>
</gene>
<reference evidence="1 2" key="1">
    <citation type="submission" date="2019-04" db="EMBL/GenBank/DDBJ databases">
        <title>Microbes associate with the intestines of laboratory mice.</title>
        <authorList>
            <person name="Navarre W."/>
            <person name="Wong E."/>
            <person name="Huang K."/>
            <person name="Tropini C."/>
            <person name="Ng K."/>
            <person name="Yu B."/>
        </authorList>
    </citation>
    <scope>NUCLEOTIDE SEQUENCE [LARGE SCALE GENOMIC DNA]</scope>
    <source>
        <strain evidence="1 2">NM39_I3</strain>
    </source>
</reference>
<sequence length="86" mass="9972">METIEVLKNVQRIALECMIGRKPVHINVGIMPDTGGLCVTVQDRSHEVVYMEIFNDWMPDHKEWNKKTYDRFMSVISDMTCVRLAG</sequence>
<dbReference type="AlphaFoldDB" id="A0A4S2EJK4"/>
<dbReference type="EMBL" id="SRYM01000078">
    <property type="protein sequence ID" value="TGY54141.1"/>
    <property type="molecule type" value="Genomic_DNA"/>
</dbReference>
<comment type="caution">
    <text evidence="1">The sequence shown here is derived from an EMBL/GenBank/DDBJ whole genome shotgun (WGS) entry which is preliminary data.</text>
</comment>
<name>A0A4S2EJK4_PARDI</name>
<protein>
    <submittedName>
        <fullName evidence="1">Uncharacterized protein</fullName>
    </submittedName>
</protein>
<evidence type="ECO:0000313" key="1">
    <source>
        <dbReference type="EMBL" id="TGY54141.1"/>
    </source>
</evidence>
<organism evidence="1 2">
    <name type="scientific">Parabacteroides distasonis</name>
    <dbReference type="NCBI Taxonomy" id="823"/>
    <lineage>
        <taxon>Bacteria</taxon>
        <taxon>Pseudomonadati</taxon>
        <taxon>Bacteroidota</taxon>
        <taxon>Bacteroidia</taxon>
        <taxon>Bacteroidales</taxon>
        <taxon>Tannerellaceae</taxon>
        <taxon>Parabacteroides</taxon>
    </lineage>
</organism>
<proteinExistence type="predicted"/>
<dbReference type="Proteomes" id="UP000310032">
    <property type="component" value="Unassembled WGS sequence"/>
</dbReference>